<evidence type="ECO:0000256" key="1">
    <source>
        <dbReference type="SAM" id="Phobius"/>
    </source>
</evidence>
<gene>
    <name evidence="3" type="ORF">HC235_03575</name>
</gene>
<proteinExistence type="predicted"/>
<feature type="transmembrane region" description="Helical" evidence="1">
    <location>
        <begin position="288"/>
        <end position="308"/>
    </location>
</feature>
<feature type="transmembrane region" description="Helical" evidence="1">
    <location>
        <begin position="246"/>
        <end position="268"/>
    </location>
</feature>
<dbReference type="Proteomes" id="UP000554766">
    <property type="component" value="Unassembled WGS sequence"/>
</dbReference>
<dbReference type="AlphaFoldDB" id="A0A7L4P7N2"/>
<dbReference type="InterPro" id="IPR001173">
    <property type="entry name" value="Glyco_trans_2-like"/>
</dbReference>
<dbReference type="GO" id="GO:0016740">
    <property type="term" value="F:transferase activity"/>
    <property type="evidence" value="ECO:0007669"/>
    <property type="project" value="UniProtKB-KW"/>
</dbReference>
<dbReference type="RefSeq" id="WP_128622148.1">
    <property type="nucleotide sequence ID" value="NZ_JAAVJF010000001.1"/>
</dbReference>
<dbReference type="SUPFAM" id="SSF53448">
    <property type="entry name" value="Nucleotide-diphospho-sugar transferases"/>
    <property type="match status" value="1"/>
</dbReference>
<comment type="caution">
    <text evidence="3">The sequence shown here is derived from an EMBL/GenBank/DDBJ whole genome shotgun (WGS) entry which is preliminary data.</text>
</comment>
<dbReference type="Gene3D" id="3.90.550.10">
    <property type="entry name" value="Spore Coat Polysaccharide Biosynthesis Protein SpsA, Chain A"/>
    <property type="match status" value="1"/>
</dbReference>
<organism evidence="3 4">
    <name type="scientific">Pyrobaculum arsenaticum</name>
    <dbReference type="NCBI Taxonomy" id="121277"/>
    <lineage>
        <taxon>Archaea</taxon>
        <taxon>Thermoproteota</taxon>
        <taxon>Thermoprotei</taxon>
        <taxon>Thermoproteales</taxon>
        <taxon>Thermoproteaceae</taxon>
        <taxon>Pyrobaculum</taxon>
    </lineage>
</organism>
<dbReference type="PANTHER" id="PTHR43685">
    <property type="entry name" value="GLYCOSYLTRANSFERASE"/>
    <property type="match status" value="1"/>
</dbReference>
<feature type="domain" description="Glycosyltransferase 2-like" evidence="2">
    <location>
        <begin position="26"/>
        <end position="169"/>
    </location>
</feature>
<accession>A0A7L4P7N2</accession>
<evidence type="ECO:0000259" key="2">
    <source>
        <dbReference type="Pfam" id="PF00535"/>
    </source>
</evidence>
<protein>
    <submittedName>
        <fullName evidence="3">Glycosyltransferase</fullName>
    </submittedName>
</protein>
<dbReference type="InterPro" id="IPR050834">
    <property type="entry name" value="Glycosyltransf_2"/>
</dbReference>
<reference evidence="3 4" key="1">
    <citation type="journal article" date="2020" name="Nat. Commun.">
        <title>The structures of two archaeal type IV pili illuminate evolutionary relationships.</title>
        <authorList>
            <person name="Wang F."/>
            <person name="Baquero D.P."/>
            <person name="Su Z."/>
            <person name="Beltran L.C."/>
            <person name="Prangishvili D."/>
            <person name="Krupovic M."/>
            <person name="Egelman E.H."/>
        </authorList>
    </citation>
    <scope>NUCLEOTIDE SEQUENCE [LARGE SCALE GENOMIC DNA]</scope>
    <source>
        <strain evidence="3 4">2GA</strain>
    </source>
</reference>
<evidence type="ECO:0000313" key="3">
    <source>
        <dbReference type="EMBL" id="NYR15049.1"/>
    </source>
</evidence>
<dbReference type="EMBL" id="JAAVJF010000001">
    <property type="protein sequence ID" value="NYR15049.1"/>
    <property type="molecule type" value="Genomic_DNA"/>
</dbReference>
<keyword evidence="3" id="KW-0808">Transferase</keyword>
<keyword evidence="1" id="KW-1133">Transmembrane helix</keyword>
<dbReference type="PANTHER" id="PTHR43685:SF2">
    <property type="entry name" value="GLYCOSYLTRANSFERASE 2-LIKE DOMAIN-CONTAINING PROTEIN"/>
    <property type="match status" value="1"/>
</dbReference>
<dbReference type="InterPro" id="IPR029044">
    <property type="entry name" value="Nucleotide-diphossugar_trans"/>
</dbReference>
<keyword evidence="4" id="KW-1185">Reference proteome</keyword>
<sequence length="318" mass="35662">MASRSITVGILGKNSEWILRYSTKSIRAALGYIREKGVTSVEVLYVDGGSKDSSIEVVRDALGNAVRVVDASGTNIPEARNIVVKESSGDYIVYWDSDILAPRYILANLLDVDKPIVAPERYDVYVESDAEIEALLRKVEEVKSTPSVKEVAFVVFSITLFKREVFDRVGLFDERMTQAEDRDFGIRARCKGYKSYITSDVVYDVNRRIKSDVPVTTPLRQYMRGILKKAAIYAYTPSPRQKRNTALFGALHIAAAASLFTTPLFAIGEVLPLLYMAYKYGLSKGGEMWLKSLALYTFMALVTPYVMLRNICKVLEEL</sequence>
<name>A0A7L4P7N2_9CREN</name>
<evidence type="ECO:0000313" key="4">
    <source>
        <dbReference type="Proteomes" id="UP000554766"/>
    </source>
</evidence>
<dbReference type="Pfam" id="PF00535">
    <property type="entry name" value="Glycos_transf_2"/>
    <property type="match status" value="1"/>
</dbReference>
<dbReference type="GeneID" id="5054461"/>
<keyword evidence="1" id="KW-0812">Transmembrane</keyword>
<keyword evidence="1" id="KW-0472">Membrane</keyword>